<gene>
    <name evidence="2" type="ORF">C4F49_14045</name>
</gene>
<evidence type="ECO:0000313" key="2">
    <source>
        <dbReference type="EMBL" id="MBE8714803.1"/>
    </source>
</evidence>
<dbReference type="SUPFAM" id="SSF52833">
    <property type="entry name" value="Thioredoxin-like"/>
    <property type="match status" value="1"/>
</dbReference>
<dbReference type="RefSeq" id="WP_196936664.1">
    <property type="nucleotide sequence ID" value="NZ_MU158698.1"/>
</dbReference>
<keyword evidence="1" id="KW-1133">Transmembrane helix</keyword>
<evidence type="ECO:0008006" key="4">
    <source>
        <dbReference type="Google" id="ProtNLM"/>
    </source>
</evidence>
<evidence type="ECO:0000256" key="1">
    <source>
        <dbReference type="SAM" id="Phobius"/>
    </source>
</evidence>
<proteinExistence type="predicted"/>
<protein>
    <recommendedName>
        <fullName evidence="4">AhpC/TSA family protein</fullName>
    </recommendedName>
</protein>
<dbReference type="AlphaFoldDB" id="A0A928UXG7"/>
<evidence type="ECO:0000313" key="3">
    <source>
        <dbReference type="Proteomes" id="UP000616201"/>
    </source>
</evidence>
<dbReference type="EMBL" id="PRDK01000008">
    <property type="protein sequence ID" value="MBE8714803.1"/>
    <property type="molecule type" value="Genomic_DNA"/>
</dbReference>
<keyword evidence="1" id="KW-0472">Membrane</keyword>
<feature type="transmembrane region" description="Helical" evidence="1">
    <location>
        <begin position="6"/>
        <end position="25"/>
    </location>
</feature>
<keyword evidence="3" id="KW-1185">Reference proteome</keyword>
<dbReference type="InterPro" id="IPR036249">
    <property type="entry name" value="Thioredoxin-like_sf"/>
</dbReference>
<reference evidence="2" key="1">
    <citation type="submission" date="2018-02" db="EMBL/GenBank/DDBJ databases">
        <authorList>
            <person name="Vasarhelyi B.M."/>
            <person name="Deshmukh S."/>
            <person name="Balint B."/>
            <person name="Kukolya J."/>
        </authorList>
    </citation>
    <scope>NUCLEOTIDE SEQUENCE</scope>
    <source>
        <strain evidence="2">KB22</strain>
    </source>
</reference>
<dbReference type="Gene3D" id="3.40.30.10">
    <property type="entry name" value="Glutaredoxin"/>
    <property type="match status" value="1"/>
</dbReference>
<comment type="caution">
    <text evidence="2">The sequence shown here is derived from an EMBL/GenBank/DDBJ whole genome shotgun (WGS) entry which is preliminary data.</text>
</comment>
<accession>A0A928UXG7</accession>
<keyword evidence="1" id="KW-0812">Transmembrane</keyword>
<sequence>MNMFKPFLPYLVICLSIGVSLLFFFDKPSKENKLKGSLDIQDNLSSQADDRTLFWDIYPELILPNEGKTLNKDLSLTDINESNITLSNLFDKSSDSILIFRFSNFDCDLCLRKTLPILMDFFKDNSNKVNLIVDGMLPKEYRIKFKELKIPFPVYFLNDQNLQLSLENKNIPFFFILDREHYKTHKIFTPSKDYPQHTQTYLRNIKQSLYD</sequence>
<name>A0A928UXG7_9SPHI</name>
<organism evidence="2 3">
    <name type="scientific">Sphingobacterium hungaricum</name>
    <dbReference type="NCBI Taxonomy" id="2082723"/>
    <lineage>
        <taxon>Bacteria</taxon>
        <taxon>Pseudomonadati</taxon>
        <taxon>Bacteroidota</taxon>
        <taxon>Sphingobacteriia</taxon>
        <taxon>Sphingobacteriales</taxon>
        <taxon>Sphingobacteriaceae</taxon>
        <taxon>Sphingobacterium</taxon>
    </lineage>
</organism>
<dbReference type="Proteomes" id="UP000616201">
    <property type="component" value="Unassembled WGS sequence"/>
</dbReference>